<dbReference type="Proteomes" id="UP001501920">
    <property type="component" value="Chromosome 16"/>
</dbReference>
<dbReference type="GeneTree" id="ENSGT00940000161131"/>
<reference evidence="3" key="2">
    <citation type="submission" date="2025-08" db="UniProtKB">
        <authorList>
            <consortium name="Ensembl"/>
        </authorList>
    </citation>
    <scope>IDENTIFICATION</scope>
</reference>
<feature type="compositionally biased region" description="Polar residues" evidence="1">
    <location>
        <begin position="85"/>
        <end position="102"/>
    </location>
</feature>
<evidence type="ECO:0000313" key="4">
    <source>
        <dbReference type="Proteomes" id="UP001501920"/>
    </source>
</evidence>
<accession>A0AAR2JTQ8</accession>
<dbReference type="PANTHER" id="PTHR46481:SF9">
    <property type="entry name" value="ZINC FINGER BED DOMAIN-CONTAINING PROTEIN 1-LIKE"/>
    <property type="match status" value="1"/>
</dbReference>
<dbReference type="InterPro" id="IPR052035">
    <property type="entry name" value="ZnF_BED_domain_contain"/>
</dbReference>
<dbReference type="InterPro" id="IPR008906">
    <property type="entry name" value="HATC_C_dom"/>
</dbReference>
<dbReference type="AlphaFoldDB" id="A0AAR2JTQ8"/>
<dbReference type="GO" id="GO:0046983">
    <property type="term" value="F:protein dimerization activity"/>
    <property type="evidence" value="ECO:0007669"/>
    <property type="project" value="InterPro"/>
</dbReference>
<proteinExistence type="predicted"/>
<organism evidence="3 4">
    <name type="scientific">Pygocentrus nattereri</name>
    <name type="common">Red-bellied piranha</name>
    <dbReference type="NCBI Taxonomy" id="42514"/>
    <lineage>
        <taxon>Eukaryota</taxon>
        <taxon>Metazoa</taxon>
        <taxon>Chordata</taxon>
        <taxon>Craniata</taxon>
        <taxon>Vertebrata</taxon>
        <taxon>Euteleostomi</taxon>
        <taxon>Actinopterygii</taxon>
        <taxon>Neopterygii</taxon>
        <taxon>Teleostei</taxon>
        <taxon>Ostariophysi</taxon>
        <taxon>Characiformes</taxon>
        <taxon>Characoidei</taxon>
        <taxon>Pygocentrus</taxon>
    </lineage>
</organism>
<reference evidence="3" key="3">
    <citation type="submission" date="2025-09" db="UniProtKB">
        <authorList>
            <consortium name="Ensembl"/>
        </authorList>
    </citation>
    <scope>IDENTIFICATION</scope>
</reference>
<gene>
    <name evidence="3" type="primary">POLN</name>
</gene>
<feature type="domain" description="HAT C-terminal dimerisation" evidence="2">
    <location>
        <begin position="531"/>
        <end position="607"/>
    </location>
</feature>
<name>A0AAR2JTQ8_PYGNA</name>
<evidence type="ECO:0000256" key="1">
    <source>
        <dbReference type="SAM" id="MobiDB-lite"/>
    </source>
</evidence>
<feature type="region of interest" description="Disordered" evidence="1">
    <location>
        <begin position="69"/>
        <end position="102"/>
    </location>
</feature>
<dbReference type="SUPFAM" id="SSF140996">
    <property type="entry name" value="Hermes dimerisation domain"/>
    <property type="match status" value="1"/>
</dbReference>
<reference evidence="3 4" key="1">
    <citation type="submission" date="2020-10" db="EMBL/GenBank/DDBJ databases">
        <title>Pygocentrus nattereri (red-bellied piranha) genome, fPygNat1, primary haplotype.</title>
        <authorList>
            <person name="Myers G."/>
            <person name="Meyer A."/>
            <person name="Karagic N."/>
            <person name="Pippel M."/>
            <person name="Winkler S."/>
            <person name="Tracey A."/>
            <person name="Wood J."/>
            <person name="Formenti G."/>
            <person name="Howe K."/>
            <person name="Fedrigo O."/>
            <person name="Jarvis E.D."/>
        </authorList>
    </citation>
    <scope>NUCLEOTIDE SEQUENCE [LARGE SCALE GENOMIC DNA]</scope>
</reference>
<evidence type="ECO:0000259" key="2">
    <source>
        <dbReference type="Pfam" id="PF05699"/>
    </source>
</evidence>
<keyword evidence="4" id="KW-1185">Reference proteome</keyword>
<dbReference type="PANTHER" id="PTHR46481">
    <property type="entry name" value="ZINC FINGER BED DOMAIN-CONTAINING PROTEIN 4"/>
    <property type="match status" value="1"/>
</dbReference>
<protein>
    <recommendedName>
        <fullName evidence="2">HAT C-terminal dimerisation domain-containing protein</fullName>
    </recommendedName>
</protein>
<dbReference type="InterPro" id="IPR012337">
    <property type="entry name" value="RNaseH-like_sf"/>
</dbReference>
<dbReference type="Ensembl" id="ENSPNAT00000079564.1">
    <property type="protein sequence ID" value="ENSPNAP00000055390.1"/>
    <property type="gene ID" value="ENSPNAG00000036415.1"/>
</dbReference>
<sequence>MTPRTYTYRVPVRSLHESFGQKKKYGRKQRCGGGARSVVWRWFGYKISQIMTKGGNTSNLFHHLRQKHPCQYEESQKSREESPASKVSNANPGKQHSITASLESCTPYDRKSKRWKEMTESIAFCLAKDMMPVQTVQKQGFIQLIKKLDRRYNIPSRHYFSKTALPDMYEKAIDQLAASLACVEFYASTTDIWSSRTTEPYLSLTVHYINSEWKLCSSCLETSYLPEDHTGQNIANDLREFLQSWRLKEENQVCVTTDSGANVVKAVKLNNWSRLSCFGHRLYIHIFLAKAVSVGKKIVSAFSHSWKRQRALQEVQRDMGLPQHKLVTETPTRWGSKQKMIQRLLEQEKAITQVLAADRSTRHLVPTWQDIEVLDSVNKALGPLLEFTNALSAEDYVTVSCLKPVLQLFSSDILQVKENDTDLTKTIKNSVLDYLNSKYEDPEVDELIALATMLDPRFRTQYMGPEEIEVMKARAVQEMESYVSVQSGTSDFETPQQASASASDAKRLKKTLGSFFKRAVPDKGVHAMEAELNSYLQCSPADSESNPLAWWKLHEINFPRVSRLARKYLCIPATSAASERLFNTLGNIVTCQRSALKPATVNMLVFLSTSGHCCTSDPQTPGNWLSRTTVIQKCIYPLQPPQGWQD</sequence>
<dbReference type="Pfam" id="PF05699">
    <property type="entry name" value="Dimer_Tnp_hAT"/>
    <property type="match status" value="1"/>
</dbReference>
<dbReference type="SUPFAM" id="SSF53098">
    <property type="entry name" value="Ribonuclease H-like"/>
    <property type="match status" value="1"/>
</dbReference>
<evidence type="ECO:0000313" key="3">
    <source>
        <dbReference type="Ensembl" id="ENSPNAP00000055390.1"/>
    </source>
</evidence>
<feature type="compositionally biased region" description="Basic and acidic residues" evidence="1">
    <location>
        <begin position="70"/>
        <end position="83"/>
    </location>
</feature>